<dbReference type="Proteomes" id="UP000583800">
    <property type="component" value="Unassembled WGS sequence"/>
</dbReference>
<proteinExistence type="predicted"/>
<gene>
    <name evidence="2" type="ORF">FHU36_007286</name>
</gene>
<keyword evidence="3" id="KW-1185">Reference proteome</keyword>
<dbReference type="AlphaFoldDB" id="A0A7X0CCD4"/>
<comment type="caution">
    <text evidence="2">The sequence shown here is derived from an EMBL/GenBank/DDBJ whole genome shotgun (WGS) entry which is preliminary data.</text>
</comment>
<keyword evidence="1" id="KW-0732">Signal</keyword>
<reference evidence="2 3" key="1">
    <citation type="submission" date="2020-08" db="EMBL/GenBank/DDBJ databases">
        <title>Sequencing the genomes of 1000 actinobacteria strains.</title>
        <authorList>
            <person name="Klenk H.-P."/>
        </authorList>
    </citation>
    <scope>NUCLEOTIDE SEQUENCE [LARGE SCALE GENOMIC DNA]</scope>
    <source>
        <strain evidence="2 3">DSM 45913</strain>
    </source>
</reference>
<evidence type="ECO:0000313" key="3">
    <source>
        <dbReference type="Proteomes" id="UP000583800"/>
    </source>
</evidence>
<organism evidence="2 3">
    <name type="scientific">Nonomuraea muscovyensis</name>
    <dbReference type="NCBI Taxonomy" id="1124761"/>
    <lineage>
        <taxon>Bacteria</taxon>
        <taxon>Bacillati</taxon>
        <taxon>Actinomycetota</taxon>
        <taxon>Actinomycetes</taxon>
        <taxon>Streptosporangiales</taxon>
        <taxon>Streptosporangiaceae</taxon>
        <taxon>Nonomuraea</taxon>
    </lineage>
</organism>
<feature type="chain" id="PRO_5038951803" description="Lipoprotein" evidence="1">
    <location>
        <begin position="22"/>
        <end position="313"/>
    </location>
</feature>
<evidence type="ECO:0008006" key="4">
    <source>
        <dbReference type="Google" id="ProtNLM"/>
    </source>
</evidence>
<accession>A0A7X0CCD4</accession>
<dbReference type="EMBL" id="JACHJB010000003">
    <property type="protein sequence ID" value="MBB6350714.1"/>
    <property type="molecule type" value="Genomic_DNA"/>
</dbReference>
<evidence type="ECO:0000256" key="1">
    <source>
        <dbReference type="SAM" id="SignalP"/>
    </source>
</evidence>
<dbReference type="PROSITE" id="PS51257">
    <property type="entry name" value="PROKAR_LIPOPROTEIN"/>
    <property type="match status" value="1"/>
</dbReference>
<sequence>MQLRLLALFAGLCALTAGCGAPPEATVVTEQRPSAVPESIAPPVDAATAERAFGVLAELDEAWRRRDCAAVAELTTGAEKTLGGRACEATRNGRPALPGDPVFFLPDAGDWFAALARKPSPAYYVFQLDGDRWRLAAGPVPAHGEPVSPGDPGVAAGREVATRARLVPQRHLTYLTDPAGVNGVRFPSGDPVRKLLDELAGKPAEVAPDRLSIDVELAGEPARTVALSTGSVLVFDVLRIGYEQRPGPGRKALKRPLEGLSPEGSELVVLASVVSAADGPTTVGLRRGPAPGACGLSEAAELGRGCVATDPSR</sequence>
<dbReference type="RefSeq" id="WP_185088463.1">
    <property type="nucleotide sequence ID" value="NZ_JACHJB010000003.1"/>
</dbReference>
<protein>
    <recommendedName>
        <fullName evidence="4">Lipoprotein</fullName>
    </recommendedName>
</protein>
<name>A0A7X0CCD4_9ACTN</name>
<feature type="signal peptide" evidence="1">
    <location>
        <begin position="1"/>
        <end position="21"/>
    </location>
</feature>
<evidence type="ECO:0000313" key="2">
    <source>
        <dbReference type="EMBL" id="MBB6350714.1"/>
    </source>
</evidence>